<dbReference type="PIRSF" id="PIRSF001399">
    <property type="entry name" value="DHquinase_II"/>
    <property type="match status" value="1"/>
</dbReference>
<dbReference type="NCBIfam" id="NF003806">
    <property type="entry name" value="PRK05395.1-3"/>
    <property type="match status" value="1"/>
</dbReference>
<dbReference type="GO" id="GO:0003855">
    <property type="term" value="F:3-dehydroquinate dehydratase activity"/>
    <property type="evidence" value="ECO:0007669"/>
    <property type="project" value="UniProtKB-EC"/>
</dbReference>
<reference evidence="3" key="1">
    <citation type="submission" date="2019-08" db="EMBL/GenBank/DDBJ databases">
        <authorList>
            <person name="Kucharzyk K."/>
            <person name="Murdoch R.W."/>
            <person name="Higgins S."/>
            <person name="Loffler F."/>
        </authorList>
    </citation>
    <scope>NUCLEOTIDE SEQUENCE</scope>
</reference>
<organism evidence="3">
    <name type="scientific">bioreactor metagenome</name>
    <dbReference type="NCBI Taxonomy" id="1076179"/>
    <lineage>
        <taxon>unclassified sequences</taxon>
        <taxon>metagenomes</taxon>
        <taxon>ecological metagenomes</taxon>
    </lineage>
</organism>
<dbReference type="PROSITE" id="PS01029">
    <property type="entry name" value="DEHYDROQUINASE_II"/>
    <property type="match status" value="1"/>
</dbReference>
<dbReference type="InterPro" id="IPR018509">
    <property type="entry name" value="DHquinase_II_CS"/>
</dbReference>
<dbReference type="EMBL" id="VSSQ01000188">
    <property type="protein sequence ID" value="MPL84334.1"/>
    <property type="molecule type" value="Genomic_DNA"/>
</dbReference>
<name>A0A644UZF9_9ZZZZ</name>
<comment type="caution">
    <text evidence="3">The sequence shown here is derived from an EMBL/GenBank/DDBJ whole genome shotgun (WGS) entry which is preliminary data.</text>
</comment>
<protein>
    <recommendedName>
        <fullName evidence="1">3-dehydroquinate dehydratase</fullName>
        <ecNumber evidence="1">4.2.1.10</ecNumber>
    </recommendedName>
</protein>
<dbReference type="Gene3D" id="3.40.50.9100">
    <property type="entry name" value="Dehydroquinase, class II"/>
    <property type="match status" value="1"/>
</dbReference>
<evidence type="ECO:0000256" key="2">
    <source>
        <dbReference type="ARBA" id="ARBA00023239"/>
    </source>
</evidence>
<dbReference type="GO" id="GO:0019631">
    <property type="term" value="P:quinate catabolic process"/>
    <property type="evidence" value="ECO:0007669"/>
    <property type="project" value="TreeGrafter"/>
</dbReference>
<dbReference type="EC" id="4.2.1.10" evidence="1"/>
<dbReference type="Pfam" id="PF01220">
    <property type="entry name" value="DHquinase_II"/>
    <property type="match status" value="1"/>
</dbReference>
<dbReference type="PANTHER" id="PTHR21272:SF3">
    <property type="entry name" value="CATABOLIC 3-DEHYDROQUINASE"/>
    <property type="match status" value="1"/>
</dbReference>
<accession>A0A644UZF9</accession>
<dbReference type="NCBIfam" id="NF003805">
    <property type="entry name" value="PRK05395.1-2"/>
    <property type="match status" value="1"/>
</dbReference>
<dbReference type="NCBIfam" id="NF003807">
    <property type="entry name" value="PRK05395.1-4"/>
    <property type="match status" value="1"/>
</dbReference>
<gene>
    <name evidence="3" type="primary">aroQ_7</name>
    <name evidence="3" type="ORF">SDC9_30299</name>
</gene>
<proteinExistence type="inferred from homology"/>
<dbReference type="AlphaFoldDB" id="A0A644UZF9"/>
<evidence type="ECO:0000256" key="1">
    <source>
        <dbReference type="ARBA" id="ARBA00012060"/>
    </source>
</evidence>
<dbReference type="InterPro" id="IPR036441">
    <property type="entry name" value="DHquinase_II_sf"/>
</dbReference>
<dbReference type="NCBIfam" id="TIGR01088">
    <property type="entry name" value="aroQ"/>
    <property type="match status" value="1"/>
</dbReference>
<evidence type="ECO:0000313" key="3">
    <source>
        <dbReference type="EMBL" id="MPL84334.1"/>
    </source>
</evidence>
<keyword evidence="2 3" id="KW-0456">Lyase</keyword>
<dbReference type="HAMAP" id="MF_00169">
    <property type="entry name" value="AroQ"/>
    <property type="match status" value="1"/>
</dbReference>
<dbReference type="InterPro" id="IPR001874">
    <property type="entry name" value="DHquinase_II"/>
</dbReference>
<dbReference type="PANTHER" id="PTHR21272">
    <property type="entry name" value="CATABOLIC 3-DEHYDROQUINASE"/>
    <property type="match status" value="1"/>
</dbReference>
<dbReference type="SUPFAM" id="SSF52304">
    <property type="entry name" value="Type II 3-dehydroquinate dehydratase"/>
    <property type="match status" value="1"/>
</dbReference>
<dbReference type="CDD" id="cd00466">
    <property type="entry name" value="DHQase_II"/>
    <property type="match status" value="1"/>
</dbReference>
<sequence length="151" mass="16429">MEKKPHVLVIHGPNLNLLGQREPGIYGTLTLNDINNKITHSANLLGLNVECVQTNHEGVMVETIQQAVGRYDCLIINAAAFTHYSIAVRDALAAVNLPAIEVHLSNIYKREEFRHYSVLSAVVNGTICGFGVHSYILALNAAVSLVGGDRE</sequence>